<dbReference type="GO" id="GO:0046872">
    <property type="term" value="F:metal ion binding"/>
    <property type="evidence" value="ECO:0007669"/>
    <property type="project" value="InterPro"/>
</dbReference>
<evidence type="ECO:0000256" key="2">
    <source>
        <dbReference type="SAM" id="SignalP"/>
    </source>
</evidence>
<reference evidence="6" key="1">
    <citation type="submission" date="2025-08" db="UniProtKB">
        <authorList>
            <consortium name="RefSeq"/>
        </authorList>
    </citation>
    <scope>IDENTIFICATION</scope>
</reference>
<dbReference type="PANTHER" id="PTHR21472">
    <property type="entry name" value="ENDONUCLEASE DOMAIN-CONTAINING 1 PROTEIN ENDOD1"/>
    <property type="match status" value="1"/>
</dbReference>
<dbReference type="RefSeq" id="XP_031441419.1">
    <property type="nucleotide sequence ID" value="XM_031585559.2"/>
</dbReference>
<dbReference type="Gene3D" id="3.40.570.10">
    <property type="entry name" value="Extracellular Endonuclease, subunit A"/>
    <property type="match status" value="1"/>
</dbReference>
<protein>
    <submittedName>
        <fullName evidence="6">Endonuclease domain-containing 1 protein-like</fullName>
    </submittedName>
</protein>
<proteinExistence type="predicted"/>
<dbReference type="AlphaFoldDB" id="A0A6P8GQD6"/>
<feature type="region of interest" description="Disordered" evidence="1">
    <location>
        <begin position="98"/>
        <end position="128"/>
    </location>
</feature>
<dbReference type="Proteomes" id="UP000515152">
    <property type="component" value="Chromosome 18"/>
</dbReference>
<dbReference type="InterPro" id="IPR044929">
    <property type="entry name" value="DNA/RNA_non-sp_Endonuclease_sf"/>
</dbReference>
<dbReference type="GO" id="GO:0003676">
    <property type="term" value="F:nucleic acid binding"/>
    <property type="evidence" value="ECO:0007669"/>
    <property type="project" value="InterPro"/>
</dbReference>
<dbReference type="InterPro" id="IPR020821">
    <property type="entry name" value="ENPP1-3/EXOG-like_nuc-like"/>
</dbReference>
<dbReference type="OrthoDB" id="69221at2759"/>
<name>A0A6P8GQD6_CLUHA</name>
<dbReference type="Pfam" id="PF01223">
    <property type="entry name" value="Endonuclease_NS"/>
    <property type="match status" value="1"/>
</dbReference>
<feature type="chain" id="PRO_5027813678" evidence="2">
    <location>
        <begin position="19"/>
        <end position="276"/>
    </location>
</feature>
<organism evidence="5 6">
    <name type="scientific">Clupea harengus</name>
    <name type="common">Atlantic herring</name>
    <dbReference type="NCBI Taxonomy" id="7950"/>
    <lineage>
        <taxon>Eukaryota</taxon>
        <taxon>Metazoa</taxon>
        <taxon>Chordata</taxon>
        <taxon>Craniata</taxon>
        <taxon>Vertebrata</taxon>
        <taxon>Euteleostomi</taxon>
        <taxon>Actinopterygii</taxon>
        <taxon>Neopterygii</taxon>
        <taxon>Teleostei</taxon>
        <taxon>Clupei</taxon>
        <taxon>Clupeiformes</taxon>
        <taxon>Clupeoidei</taxon>
        <taxon>Clupeidae</taxon>
        <taxon>Clupea</taxon>
    </lineage>
</organism>
<dbReference type="GO" id="GO:0016787">
    <property type="term" value="F:hydrolase activity"/>
    <property type="evidence" value="ECO:0007669"/>
    <property type="project" value="InterPro"/>
</dbReference>
<evidence type="ECO:0000259" key="4">
    <source>
        <dbReference type="SMART" id="SM00892"/>
    </source>
</evidence>
<keyword evidence="5" id="KW-1185">Reference proteome</keyword>
<keyword evidence="2" id="KW-0732">Signal</keyword>
<dbReference type="SMART" id="SM00892">
    <property type="entry name" value="Endonuclease_NS"/>
    <property type="match status" value="1"/>
</dbReference>
<evidence type="ECO:0000256" key="1">
    <source>
        <dbReference type="SAM" id="MobiDB-lite"/>
    </source>
</evidence>
<dbReference type="InterPro" id="IPR039015">
    <property type="entry name" value="ENDOD1"/>
</dbReference>
<evidence type="ECO:0000259" key="3">
    <source>
        <dbReference type="SMART" id="SM00477"/>
    </source>
</evidence>
<dbReference type="InterPro" id="IPR001604">
    <property type="entry name" value="Endo_G_ENPP1-like_dom"/>
</dbReference>
<dbReference type="InterPro" id="IPR044925">
    <property type="entry name" value="His-Me_finger_sf"/>
</dbReference>
<sequence>MKMLVGQAVLMVLVSSVAVVVKDFTKTCPQFFATPNGKTTPPTVFIGSQYKEICHKQASQNVYEFASHYDSKNRIPVYSAYVFVGRQPCKRKNDLYIEPQLDDQNKGPDMASESSVSKPATHQALNGDYKGSGYHKRHLYPVFHTNTQSCADSTFTLTNAAPQHPSFNMGEWKSMENGLEKLLDKDCLPNKAFVVTGVVPSLNPAQFTTNGRVNVPSHFWNAYCCLNNNDKPLFSGGYLSSNDKDPGKPFTSASALDQDLTNLYPAPFQVFGGQCG</sequence>
<accession>A0A6P8GQD6</accession>
<evidence type="ECO:0000313" key="6">
    <source>
        <dbReference type="RefSeq" id="XP_031441419.1"/>
    </source>
</evidence>
<dbReference type="PANTHER" id="PTHR21472:SF30">
    <property type="entry name" value="ENDONUCLEASE DOMAIN-CONTAINING 1 PROTEIN-RELATED"/>
    <property type="match status" value="1"/>
</dbReference>
<dbReference type="SMART" id="SM00477">
    <property type="entry name" value="NUC"/>
    <property type="match status" value="1"/>
</dbReference>
<evidence type="ECO:0000313" key="5">
    <source>
        <dbReference type="Proteomes" id="UP000515152"/>
    </source>
</evidence>
<dbReference type="GeneID" id="116224755"/>
<dbReference type="KEGG" id="char:116224755"/>
<feature type="domain" description="DNA/RNA non-specific endonuclease/pyrophosphatase/phosphodiesterase" evidence="4">
    <location>
        <begin position="61"/>
        <end position="266"/>
    </location>
</feature>
<gene>
    <name evidence="6" type="primary">LOC116224755</name>
</gene>
<feature type="domain" description="ENPP1-3/EXOG-like endonuclease/phosphodiesterase" evidence="3">
    <location>
        <begin position="62"/>
        <end position="263"/>
    </location>
</feature>
<dbReference type="SUPFAM" id="SSF54060">
    <property type="entry name" value="His-Me finger endonucleases"/>
    <property type="match status" value="1"/>
</dbReference>
<feature type="signal peptide" evidence="2">
    <location>
        <begin position="1"/>
        <end position="18"/>
    </location>
</feature>
<feature type="compositionally biased region" description="Polar residues" evidence="1">
    <location>
        <begin position="112"/>
        <end position="124"/>
    </location>
</feature>